<dbReference type="InterPro" id="IPR036388">
    <property type="entry name" value="WH-like_DNA-bd_sf"/>
</dbReference>
<evidence type="ECO:0000256" key="4">
    <source>
        <dbReference type="ARBA" id="ARBA00023163"/>
    </source>
</evidence>
<evidence type="ECO:0000256" key="3">
    <source>
        <dbReference type="ARBA" id="ARBA00023159"/>
    </source>
</evidence>
<dbReference type="eggNOG" id="COG0664">
    <property type="taxonomic scope" value="Bacteria"/>
</dbReference>
<dbReference type="OrthoDB" id="9812325at2"/>
<dbReference type="SUPFAM" id="SSF46785">
    <property type="entry name" value="Winged helix' DNA-binding domain"/>
    <property type="match status" value="1"/>
</dbReference>
<dbReference type="AlphaFoldDB" id="A0A0P6W2I0"/>
<feature type="domain" description="HTH crp-type" evidence="6">
    <location>
        <begin position="136"/>
        <end position="210"/>
    </location>
</feature>
<dbReference type="RefSeq" id="WP_060672637.1">
    <property type="nucleotide sequence ID" value="NZ_LIXZ01000007.1"/>
</dbReference>
<keyword evidence="1" id="KW-0805">Transcription regulation</keyword>
<dbReference type="CDD" id="cd00038">
    <property type="entry name" value="CAP_ED"/>
    <property type="match status" value="1"/>
</dbReference>
<dbReference type="Proteomes" id="UP000050398">
    <property type="component" value="Unassembled WGS sequence"/>
</dbReference>
<evidence type="ECO:0000313" key="7">
    <source>
        <dbReference type="EMBL" id="KPL59569.1"/>
    </source>
</evidence>
<proteinExistence type="predicted"/>
<evidence type="ECO:0008006" key="9">
    <source>
        <dbReference type="Google" id="ProtNLM"/>
    </source>
</evidence>
<dbReference type="InterPro" id="IPR036390">
    <property type="entry name" value="WH_DNA-bd_sf"/>
</dbReference>
<protein>
    <recommendedName>
        <fullName evidence="9">Global nitrogen transcriptional regulator</fullName>
    </recommendedName>
</protein>
<dbReference type="Gene3D" id="1.10.10.10">
    <property type="entry name" value="Winged helix-like DNA-binding domain superfamily/Winged helix DNA-binding domain"/>
    <property type="match status" value="1"/>
</dbReference>
<keyword evidence="2" id="KW-0238">DNA-binding</keyword>
<accession>A0A0P6W2I0</accession>
<dbReference type="InterPro" id="IPR000595">
    <property type="entry name" value="cNMP-bd_dom"/>
</dbReference>
<keyword evidence="4" id="KW-0804">Transcription</keyword>
<evidence type="ECO:0000256" key="1">
    <source>
        <dbReference type="ARBA" id="ARBA00023015"/>
    </source>
</evidence>
<evidence type="ECO:0000256" key="2">
    <source>
        <dbReference type="ARBA" id="ARBA00023125"/>
    </source>
</evidence>
<dbReference type="PROSITE" id="PS51063">
    <property type="entry name" value="HTH_CRP_2"/>
    <property type="match status" value="1"/>
</dbReference>
<dbReference type="GO" id="GO:0003677">
    <property type="term" value="F:DNA binding"/>
    <property type="evidence" value="ECO:0007669"/>
    <property type="project" value="UniProtKB-KW"/>
</dbReference>
<dbReference type="SUPFAM" id="SSF51206">
    <property type="entry name" value="cAMP-binding domain-like"/>
    <property type="match status" value="1"/>
</dbReference>
<dbReference type="InterPro" id="IPR012318">
    <property type="entry name" value="HTH_CRP"/>
</dbReference>
<keyword evidence="3" id="KW-0010">Activator</keyword>
<name>A0A0P6W2I0_9BACI</name>
<dbReference type="PATRIC" id="fig|218284.4.peg.4021"/>
<comment type="caution">
    <text evidence="7">The sequence shown here is derived from an EMBL/GenBank/DDBJ whole genome shotgun (WGS) entry which is preliminary data.</text>
</comment>
<dbReference type="PROSITE" id="PS50042">
    <property type="entry name" value="CNMP_BINDING_3"/>
    <property type="match status" value="1"/>
</dbReference>
<dbReference type="SMART" id="SM00100">
    <property type="entry name" value="cNMP"/>
    <property type="match status" value="1"/>
</dbReference>
<organism evidence="7 8">
    <name type="scientific">Rossellomorea vietnamensis</name>
    <dbReference type="NCBI Taxonomy" id="218284"/>
    <lineage>
        <taxon>Bacteria</taxon>
        <taxon>Bacillati</taxon>
        <taxon>Bacillota</taxon>
        <taxon>Bacilli</taxon>
        <taxon>Bacillales</taxon>
        <taxon>Bacillaceae</taxon>
        <taxon>Rossellomorea</taxon>
    </lineage>
</organism>
<dbReference type="EMBL" id="LIXZ01000007">
    <property type="protein sequence ID" value="KPL59569.1"/>
    <property type="molecule type" value="Genomic_DNA"/>
</dbReference>
<dbReference type="Pfam" id="PF13545">
    <property type="entry name" value="HTH_Crp_2"/>
    <property type="match status" value="1"/>
</dbReference>
<dbReference type="GO" id="GO:0006355">
    <property type="term" value="P:regulation of DNA-templated transcription"/>
    <property type="evidence" value="ECO:0007669"/>
    <property type="project" value="InterPro"/>
</dbReference>
<reference evidence="7 8" key="1">
    <citation type="submission" date="2015-08" db="EMBL/GenBank/DDBJ databases">
        <title>Draft Genome Sequence of Bacillus vietnamensis UCD-SED5.</title>
        <authorList>
            <person name="Lee R.D."/>
            <person name="Jospin G."/>
            <person name="Lang J.M."/>
            <person name="Coil D.A."/>
            <person name="Eisen J.A."/>
        </authorList>
    </citation>
    <scope>NUCLEOTIDE SEQUENCE [LARGE SCALE GENOMIC DNA]</scope>
    <source>
        <strain evidence="7 8">UCD-SED5</strain>
    </source>
</reference>
<feature type="domain" description="Cyclic nucleotide-binding" evidence="5">
    <location>
        <begin position="1"/>
        <end position="73"/>
    </location>
</feature>
<evidence type="ECO:0000259" key="5">
    <source>
        <dbReference type="PROSITE" id="PS50042"/>
    </source>
</evidence>
<dbReference type="InterPro" id="IPR018490">
    <property type="entry name" value="cNMP-bd_dom_sf"/>
</dbReference>
<dbReference type="Gene3D" id="2.60.120.10">
    <property type="entry name" value="Jelly Rolls"/>
    <property type="match status" value="1"/>
</dbReference>
<dbReference type="Pfam" id="PF00027">
    <property type="entry name" value="cNMP_binding"/>
    <property type="match status" value="1"/>
</dbReference>
<dbReference type="CDD" id="cd00092">
    <property type="entry name" value="HTH_CRP"/>
    <property type="match status" value="1"/>
</dbReference>
<gene>
    <name evidence="7" type="ORF">AM506_11560</name>
</gene>
<evidence type="ECO:0000313" key="8">
    <source>
        <dbReference type="Proteomes" id="UP000050398"/>
    </source>
</evidence>
<evidence type="ECO:0000259" key="6">
    <source>
        <dbReference type="PROSITE" id="PS51063"/>
    </source>
</evidence>
<dbReference type="InterPro" id="IPR014710">
    <property type="entry name" value="RmlC-like_jellyroll"/>
</dbReference>
<dbReference type="SMART" id="SM00419">
    <property type="entry name" value="HTH_CRP"/>
    <property type="match status" value="1"/>
</dbReference>
<sequence>MNSSTPLQSTSILEELSERLVNYAKKEVIFQPFSLDNHLYMIHSGKIKLYKNSEDGRKTILIVLGEGEIFSNIPSFSLDEEGVYAETIDPTILHVLSHKQVESMKGTHSLTVTELYSTLNQQMKMRNLFIERIMYTPVKERILFLLSFLMKRFGEKQGNLIKINVHLTHQDIASFIGSTRETVTSLTKELIKEGYIQKINRNYHMVKGTDLS</sequence>
<dbReference type="PRINTS" id="PR00034">
    <property type="entry name" value="HTHCRP"/>
</dbReference>